<evidence type="ECO:0000256" key="3">
    <source>
        <dbReference type="SAM" id="MobiDB-lite"/>
    </source>
</evidence>
<dbReference type="GO" id="GO:0005634">
    <property type="term" value="C:nucleus"/>
    <property type="evidence" value="ECO:0007669"/>
    <property type="project" value="InterPro"/>
</dbReference>
<organism evidence="4 5">
    <name type="scientific">Trypanosoma cruzi</name>
    <dbReference type="NCBI Taxonomy" id="5693"/>
    <lineage>
        <taxon>Eukaryota</taxon>
        <taxon>Discoba</taxon>
        <taxon>Euglenozoa</taxon>
        <taxon>Kinetoplastea</taxon>
        <taxon>Metakinetoplastina</taxon>
        <taxon>Trypanosomatida</taxon>
        <taxon>Trypanosomatidae</taxon>
        <taxon>Trypanosoma</taxon>
        <taxon>Schizotrypanum</taxon>
    </lineage>
</organism>
<evidence type="ECO:0000313" key="5">
    <source>
        <dbReference type="Proteomes" id="UP000246078"/>
    </source>
</evidence>
<dbReference type="GO" id="GO:0006334">
    <property type="term" value="P:nucleosome assembly"/>
    <property type="evidence" value="ECO:0007669"/>
    <property type="project" value="InterPro"/>
</dbReference>
<feature type="compositionally biased region" description="Basic and acidic residues" evidence="3">
    <location>
        <begin position="320"/>
        <end position="337"/>
    </location>
</feature>
<reference evidence="4 5" key="1">
    <citation type="journal article" date="2018" name="Microb. Genom.">
        <title>Expanding an expanded genome: long-read sequencing of Trypanosoma cruzi.</title>
        <authorList>
            <person name="Berna L."/>
            <person name="Rodriguez M."/>
            <person name="Chiribao M.L."/>
            <person name="Parodi-Talice A."/>
            <person name="Pita S."/>
            <person name="Rijo G."/>
            <person name="Alvarez-Valin F."/>
            <person name="Robello C."/>
        </authorList>
    </citation>
    <scope>NUCLEOTIDE SEQUENCE [LARGE SCALE GENOMIC DNA]</scope>
    <source>
        <strain evidence="4 5">TCC</strain>
    </source>
</reference>
<evidence type="ECO:0000256" key="2">
    <source>
        <dbReference type="RuleBase" id="RU003876"/>
    </source>
</evidence>
<accession>A0A2V2WDM0</accession>
<dbReference type="InterPro" id="IPR002164">
    <property type="entry name" value="NAP_family"/>
</dbReference>
<dbReference type="VEuPathDB" id="TriTrypDB:TCSYLVIO_007060"/>
<proteinExistence type="inferred from homology"/>
<dbReference type="EMBL" id="PRFC01000112">
    <property type="protein sequence ID" value="PWV06661.1"/>
    <property type="molecule type" value="Genomic_DNA"/>
</dbReference>
<name>A0A2V2WDM0_TRYCR</name>
<dbReference type="VEuPathDB" id="TriTrypDB:TcBrA4_0026730"/>
<dbReference type="OMA" id="AAECKQN"/>
<protein>
    <submittedName>
        <fullName evidence="4">Putative nucleosome assembly protein-like protein</fullName>
    </submittedName>
</protein>
<dbReference type="VEuPathDB" id="TriTrypDB:Tc_MARK_5808"/>
<comment type="caution">
    <text evidence="4">The sequence shown here is derived from an EMBL/GenBank/DDBJ whole genome shotgun (WGS) entry which is preliminary data.</text>
</comment>
<dbReference type="VEuPathDB" id="TriTrypDB:TcG_04532"/>
<dbReference type="VEuPathDB" id="TriTrypDB:ECC02_004735"/>
<dbReference type="AlphaFoldDB" id="A0A2V2WDM0"/>
<feature type="region of interest" description="Disordered" evidence="3">
    <location>
        <begin position="392"/>
        <end position="455"/>
    </location>
</feature>
<gene>
    <name evidence="4" type="ORF">C3747_112g87</name>
</gene>
<dbReference type="InterPro" id="IPR037231">
    <property type="entry name" value="NAP-like_sf"/>
</dbReference>
<dbReference type="Proteomes" id="UP000246078">
    <property type="component" value="Unassembled WGS sequence"/>
</dbReference>
<sequence>MQKKQLPPKFFDPVSFGGGKGAKHDDEEEVEDDFDLVAVMKEMTVHERRKVYALKGILDEYKKARTKFREELAILQMDHLRAAQRLHDVRAAIVRGLRDVTEEEIAAVTTTLASGVQEIPSDDEDGEEGKSKPQPRGATAGTDEKAAKSVRVVTPQEEKSRLEVAATAADGGIPDFWLTAMCNAEVVESMITERDRHALSFLQDIVMEYVEDDPQKGVRLNFHFAPNEYFTNTVLSKTYRMSFNEDSGEFEIDSMKATPVEWKSPEKNLTVILKKKKQRHKKSKSIRVVTQEEKCPSFFTLFTDPCRDEDDDEDDDHDDDNGKDGKHSGDAGKKGDKEDDDDDDDEEEAEAELHIEVGQLLMEEIVPKAAFFYTGKSVDQTAQALHNQIQIQFGGDDDDEDEDENDDDEEDEDAPNTQPRLIQHGGKGRGGAGGSGGRGGRGGRGGKGKQECKQQ</sequence>
<feature type="region of interest" description="Disordered" evidence="3">
    <location>
        <begin position="111"/>
        <end position="154"/>
    </location>
</feature>
<dbReference type="Pfam" id="PF00956">
    <property type="entry name" value="NAP"/>
    <property type="match status" value="1"/>
</dbReference>
<feature type="compositionally biased region" description="Gly residues" evidence="3">
    <location>
        <begin position="428"/>
        <end position="445"/>
    </location>
</feature>
<dbReference type="VEuPathDB" id="TriTrypDB:TcCLB.504839.50"/>
<dbReference type="VEuPathDB" id="TriTrypDB:C4B63_26g252"/>
<dbReference type="VEuPathDB" id="TriTrypDB:TCDM_03108"/>
<dbReference type="PANTHER" id="PTHR11875">
    <property type="entry name" value="TESTIS-SPECIFIC Y-ENCODED PROTEIN"/>
    <property type="match status" value="1"/>
</dbReference>
<dbReference type="VEuPathDB" id="TriTrypDB:TcCL_ESM03388"/>
<evidence type="ECO:0000313" key="4">
    <source>
        <dbReference type="EMBL" id="PWV06661.1"/>
    </source>
</evidence>
<dbReference type="SMR" id="A0A2V2WDM0"/>
<dbReference type="Gene3D" id="3.30.1120.90">
    <property type="entry name" value="Nucleosome assembly protein"/>
    <property type="match status" value="1"/>
</dbReference>
<feature type="compositionally biased region" description="Acidic residues" evidence="3">
    <location>
        <begin position="307"/>
        <end position="319"/>
    </location>
</feature>
<feature type="region of interest" description="Disordered" evidence="3">
    <location>
        <begin position="1"/>
        <end position="28"/>
    </location>
</feature>
<dbReference type="VEuPathDB" id="TriTrypDB:TcCLB.505983.20"/>
<dbReference type="OrthoDB" id="27325at2759"/>
<feature type="compositionally biased region" description="Acidic residues" evidence="3">
    <location>
        <begin position="338"/>
        <end position="350"/>
    </location>
</feature>
<evidence type="ECO:0000256" key="1">
    <source>
        <dbReference type="ARBA" id="ARBA00009947"/>
    </source>
</evidence>
<feature type="region of interest" description="Disordered" evidence="3">
    <location>
        <begin position="301"/>
        <end position="356"/>
    </location>
</feature>
<dbReference type="SUPFAM" id="SSF143113">
    <property type="entry name" value="NAP-like"/>
    <property type="match status" value="1"/>
</dbReference>
<comment type="similarity">
    <text evidence="1 2">Belongs to the nucleosome assembly protein (NAP) family.</text>
</comment>
<dbReference type="VEuPathDB" id="TriTrypDB:BCY84_02059"/>
<feature type="compositionally biased region" description="Acidic residues" evidence="3">
    <location>
        <begin position="395"/>
        <end position="414"/>
    </location>
</feature>
<dbReference type="VEuPathDB" id="TriTrypDB:C3747_112g87"/>